<feature type="region of interest" description="Disordered" evidence="1">
    <location>
        <begin position="1"/>
        <end position="84"/>
    </location>
</feature>
<dbReference type="EMBL" id="CAJNOJ010004094">
    <property type="protein sequence ID" value="CAF1566344.1"/>
    <property type="molecule type" value="Genomic_DNA"/>
</dbReference>
<evidence type="ECO:0000313" key="2">
    <source>
        <dbReference type="EMBL" id="CAF1566344.1"/>
    </source>
</evidence>
<protein>
    <submittedName>
        <fullName evidence="2">Uncharacterized protein</fullName>
    </submittedName>
</protein>
<accession>A0A815Y4L3</accession>
<comment type="caution">
    <text evidence="2">The sequence shown here is derived from an EMBL/GenBank/DDBJ whole genome shotgun (WGS) entry which is preliminary data.</text>
</comment>
<evidence type="ECO:0000256" key="1">
    <source>
        <dbReference type="SAM" id="MobiDB-lite"/>
    </source>
</evidence>
<sequence>MPPPPPPPPSDDRTSTSADAGLPQLEKSERVRKKLAHWKAQREKKKAAKKIATNAPPHAPPPPKPHSTPIKLKQSIPISQPCQN</sequence>
<name>A0A815Y4L3_ADIRI</name>
<feature type="compositionally biased region" description="Basic residues" evidence="1">
    <location>
        <begin position="30"/>
        <end position="49"/>
    </location>
</feature>
<gene>
    <name evidence="2" type="ORF">EDS130_LOCUS46824</name>
</gene>
<feature type="compositionally biased region" description="Pro residues" evidence="1">
    <location>
        <begin position="57"/>
        <end position="66"/>
    </location>
</feature>
<dbReference type="Proteomes" id="UP000663852">
    <property type="component" value="Unassembled WGS sequence"/>
</dbReference>
<feature type="non-terminal residue" evidence="2">
    <location>
        <position position="84"/>
    </location>
</feature>
<dbReference type="AlphaFoldDB" id="A0A815Y4L3"/>
<proteinExistence type="predicted"/>
<reference evidence="2" key="1">
    <citation type="submission" date="2021-02" db="EMBL/GenBank/DDBJ databases">
        <authorList>
            <person name="Nowell W R."/>
        </authorList>
    </citation>
    <scope>NUCLEOTIDE SEQUENCE</scope>
</reference>
<organism evidence="2 3">
    <name type="scientific">Adineta ricciae</name>
    <name type="common">Rotifer</name>
    <dbReference type="NCBI Taxonomy" id="249248"/>
    <lineage>
        <taxon>Eukaryota</taxon>
        <taxon>Metazoa</taxon>
        <taxon>Spiralia</taxon>
        <taxon>Gnathifera</taxon>
        <taxon>Rotifera</taxon>
        <taxon>Eurotatoria</taxon>
        <taxon>Bdelloidea</taxon>
        <taxon>Adinetida</taxon>
        <taxon>Adinetidae</taxon>
        <taxon>Adineta</taxon>
    </lineage>
</organism>
<evidence type="ECO:0000313" key="3">
    <source>
        <dbReference type="Proteomes" id="UP000663852"/>
    </source>
</evidence>